<accession>A0A0E3ZAJ8</accession>
<evidence type="ECO:0000313" key="1">
    <source>
        <dbReference type="EMBL" id="AKC95301.1"/>
    </source>
</evidence>
<proteinExistence type="predicted"/>
<gene>
    <name evidence="1" type="ORF">VC03_01800</name>
</gene>
<sequence length="153" mass="18388">MRKYLILLALIFSFFSFSNIGYNDYVGYWVGSVENEKPDFEIVKENNEYYLVEYAFVRDRLEKIADKYLLAKVKDGLENKVGTEVYSFENARSEIQKNYVDIKVGEKVLAQIFDGKKNNPEYVFYYKKMDEKKRQNFEREKTKARIKYELHTF</sequence>
<keyword evidence="2" id="KW-1185">Reference proteome</keyword>
<dbReference type="EMBL" id="CP011280">
    <property type="protein sequence ID" value="AKC95301.1"/>
    <property type="molecule type" value="Genomic_DNA"/>
</dbReference>
<dbReference type="HOGENOM" id="CLU_1712067_0_0_0"/>
<evidence type="ECO:0000313" key="2">
    <source>
        <dbReference type="Proteomes" id="UP000033103"/>
    </source>
</evidence>
<reference evidence="1 2" key="1">
    <citation type="journal article" date="2012" name="BMC Genomics">
        <title>Genomic sequence analysis and characterization of Sneathia amnii sp. nov.</title>
        <authorList>
            <consortium name="Vaginal Microbiome Consortium (additional members)"/>
            <person name="Harwich M.D.Jr."/>
            <person name="Serrano M.G."/>
            <person name="Fettweis J.M."/>
            <person name="Alves J.M."/>
            <person name="Reimers M.A."/>
            <person name="Buck G.A."/>
            <person name="Jefferson K.K."/>
        </authorList>
    </citation>
    <scope>NUCLEOTIDE SEQUENCE [LARGE SCALE GENOMIC DNA]</scope>
    <source>
        <strain evidence="1 2">SN35</strain>
    </source>
</reference>
<name>A0A0E3ZAJ8_9FUSO</name>
<dbReference type="RefSeq" id="WP_046328407.1">
    <property type="nucleotide sequence ID" value="NZ_CAUPIC010000001.1"/>
</dbReference>
<dbReference type="Proteomes" id="UP000033103">
    <property type="component" value="Chromosome"/>
</dbReference>
<organism evidence="1 2">
    <name type="scientific">Sneathia vaginalis</name>
    <dbReference type="NCBI Taxonomy" id="187101"/>
    <lineage>
        <taxon>Bacteria</taxon>
        <taxon>Fusobacteriati</taxon>
        <taxon>Fusobacteriota</taxon>
        <taxon>Fusobacteriia</taxon>
        <taxon>Fusobacteriales</taxon>
        <taxon>Leptotrichiaceae</taxon>
        <taxon>Sneathia</taxon>
    </lineage>
</organism>
<dbReference type="PATRIC" id="fig|1069640.6.peg.342"/>
<dbReference type="KEGG" id="sns:VC03_01800"/>
<dbReference type="AlphaFoldDB" id="A0A0E3ZAJ8"/>
<dbReference type="STRING" id="187101.VC03_01800"/>
<protein>
    <submittedName>
        <fullName evidence="1">Uncharacterized protein</fullName>
    </submittedName>
</protein>